<dbReference type="RefSeq" id="WP_257086467.1">
    <property type="nucleotide sequence ID" value="NZ_CP102097.1"/>
</dbReference>
<dbReference type="CDD" id="cd08876">
    <property type="entry name" value="START_1"/>
    <property type="match status" value="1"/>
</dbReference>
<dbReference type="Proteomes" id="UP001058602">
    <property type="component" value="Chromosome 2"/>
</dbReference>
<feature type="signal peptide" evidence="1">
    <location>
        <begin position="1"/>
        <end position="21"/>
    </location>
</feature>
<dbReference type="PROSITE" id="PS50848">
    <property type="entry name" value="START"/>
    <property type="match status" value="1"/>
</dbReference>
<dbReference type="PIRSF" id="PIRSF039033">
    <property type="entry name" value="START_dom"/>
    <property type="match status" value="1"/>
</dbReference>
<keyword evidence="1" id="KW-0732">Signal</keyword>
<accession>A0ABY5LPL4</accession>
<evidence type="ECO:0000256" key="1">
    <source>
        <dbReference type="SAM" id="SignalP"/>
    </source>
</evidence>
<gene>
    <name evidence="3" type="ORF">NP165_14635</name>
</gene>
<dbReference type="InterPro" id="IPR028347">
    <property type="entry name" value="START_dom_prot"/>
</dbReference>
<dbReference type="PANTHER" id="PTHR19308">
    <property type="entry name" value="PHOSPHATIDYLCHOLINE TRANSFER PROTEIN"/>
    <property type="match status" value="1"/>
</dbReference>
<dbReference type="Pfam" id="PF01852">
    <property type="entry name" value="START"/>
    <property type="match status" value="1"/>
</dbReference>
<reference evidence="3" key="1">
    <citation type="submission" date="2022-07" db="EMBL/GenBank/DDBJ databases">
        <title>Complete genome of Vibrio japonicus strain JCM 31412T and phylogenomic assessment of the Nereis clade of the genus Vibrio.</title>
        <authorList>
            <person name="Shlafstein M.D."/>
            <person name="Emsley S.A."/>
            <person name="Ushijima B."/>
            <person name="Videau P."/>
            <person name="Saw J.H."/>
        </authorList>
    </citation>
    <scope>NUCLEOTIDE SEQUENCE</scope>
    <source>
        <strain evidence="3">JCM 31412</strain>
    </source>
</reference>
<proteinExistence type="predicted"/>
<protein>
    <submittedName>
        <fullName evidence="3">START domain-containing protein</fullName>
    </submittedName>
</protein>
<dbReference type="SUPFAM" id="SSF55961">
    <property type="entry name" value="Bet v1-like"/>
    <property type="match status" value="1"/>
</dbReference>
<dbReference type="InterPro" id="IPR023393">
    <property type="entry name" value="START-like_dom_sf"/>
</dbReference>
<evidence type="ECO:0000259" key="2">
    <source>
        <dbReference type="PROSITE" id="PS50848"/>
    </source>
</evidence>
<name>A0ABY5LPL4_9VIBR</name>
<dbReference type="Gene3D" id="3.30.530.20">
    <property type="match status" value="1"/>
</dbReference>
<dbReference type="InterPro" id="IPR051213">
    <property type="entry name" value="START_lipid_transfer"/>
</dbReference>
<evidence type="ECO:0000313" key="4">
    <source>
        <dbReference type="Proteomes" id="UP001058602"/>
    </source>
</evidence>
<dbReference type="InterPro" id="IPR002913">
    <property type="entry name" value="START_lipid-bd_dom"/>
</dbReference>
<dbReference type="PANTHER" id="PTHR19308:SF14">
    <property type="entry name" value="START DOMAIN-CONTAINING PROTEIN"/>
    <property type="match status" value="1"/>
</dbReference>
<evidence type="ECO:0000313" key="3">
    <source>
        <dbReference type="EMBL" id="UUM32798.1"/>
    </source>
</evidence>
<organism evidence="3 4">
    <name type="scientific">Vibrio japonicus</name>
    <dbReference type="NCBI Taxonomy" id="1824638"/>
    <lineage>
        <taxon>Bacteria</taxon>
        <taxon>Pseudomonadati</taxon>
        <taxon>Pseudomonadota</taxon>
        <taxon>Gammaproteobacteria</taxon>
        <taxon>Vibrionales</taxon>
        <taxon>Vibrionaceae</taxon>
        <taxon>Vibrio</taxon>
    </lineage>
</organism>
<sequence>MTSLRISTLMVAALVSVTAAAEVGNHWQFDSDDDGIAIYSRAHKEGLVEIRAQMFTPTSYSAFLTLLEDSDNIPNWIDNASHSRVLHQISATENIVYTQFTAPWPAKDRDMVTYSKYWVDEFGFTLKIKDAPPSTYPKQSGYIRIQAVDATWVLQKLTNGTTYIEYTAFADPGGLLPDWLMNKLSKESARATFHNLRNQLPKYQRYDHPQIDE</sequence>
<keyword evidence="4" id="KW-1185">Reference proteome</keyword>
<feature type="domain" description="START" evidence="2">
    <location>
        <begin position="27"/>
        <end position="205"/>
    </location>
</feature>
<dbReference type="EMBL" id="CP102097">
    <property type="protein sequence ID" value="UUM32798.1"/>
    <property type="molecule type" value="Genomic_DNA"/>
</dbReference>
<feature type="chain" id="PRO_5046682701" evidence="1">
    <location>
        <begin position="22"/>
        <end position="213"/>
    </location>
</feature>